<comment type="similarity">
    <text evidence="1">Belongs to the GSP E family.</text>
</comment>
<dbReference type="Gene3D" id="3.40.50.300">
    <property type="entry name" value="P-loop containing nucleotide triphosphate hydrolases"/>
    <property type="match status" value="1"/>
</dbReference>
<dbReference type="SUPFAM" id="SSF52540">
    <property type="entry name" value="P-loop containing nucleoside triphosphate hydrolases"/>
    <property type="match status" value="1"/>
</dbReference>
<keyword evidence="3" id="KW-0067">ATP-binding</keyword>
<reference evidence="6" key="1">
    <citation type="submission" date="2016-01" db="EMBL/GenBank/DDBJ databases">
        <authorList>
            <person name="Mitreva M."/>
            <person name="Pepin K.H."/>
            <person name="Mihindukulasuriya K.A."/>
            <person name="Fulton R."/>
            <person name="Fronick C."/>
            <person name="O'Laughlin M."/>
            <person name="Miner T."/>
            <person name="Herter B."/>
            <person name="Rosa B.A."/>
            <person name="Cordes M."/>
            <person name="Tomlinson C."/>
            <person name="Wollam A."/>
            <person name="Palsikar V.B."/>
            <person name="Mardis E.R."/>
            <person name="Wilson R.K."/>
        </authorList>
    </citation>
    <scope>NUCLEOTIDE SEQUENCE [LARGE SCALE GENOMIC DNA]</scope>
    <source>
        <strain evidence="6">CMW8396</strain>
    </source>
</reference>
<feature type="domain" description="Bacterial type II secretion system protein E" evidence="4">
    <location>
        <begin position="314"/>
        <end position="328"/>
    </location>
</feature>
<dbReference type="CDD" id="cd01129">
    <property type="entry name" value="PulE-GspE-like"/>
    <property type="match status" value="1"/>
</dbReference>
<dbReference type="InterPro" id="IPR001482">
    <property type="entry name" value="T2SS/T4SS_dom"/>
</dbReference>
<dbReference type="STRING" id="134605.HMPREF3206_00750"/>
<dbReference type="PANTHER" id="PTHR30258:SF1">
    <property type="entry name" value="PROTEIN TRANSPORT PROTEIN HOFB HOMOLOG"/>
    <property type="match status" value="1"/>
</dbReference>
<name>A0A133NG34_9FUSO</name>
<keyword evidence="2" id="KW-0547">Nucleotide-binding</keyword>
<dbReference type="GO" id="GO:0005886">
    <property type="term" value="C:plasma membrane"/>
    <property type="evidence" value="ECO:0007669"/>
    <property type="project" value="TreeGrafter"/>
</dbReference>
<dbReference type="EMBL" id="LRPX01000030">
    <property type="protein sequence ID" value="KXA15230.1"/>
    <property type="molecule type" value="Genomic_DNA"/>
</dbReference>
<dbReference type="PANTHER" id="PTHR30258">
    <property type="entry name" value="TYPE II SECRETION SYSTEM PROTEIN GSPE-RELATED"/>
    <property type="match status" value="1"/>
</dbReference>
<gene>
    <name evidence="5" type="ORF">HMPREF3206_00750</name>
</gene>
<dbReference type="InterPro" id="IPR027417">
    <property type="entry name" value="P-loop_NTPase"/>
</dbReference>
<dbReference type="Proteomes" id="UP000070617">
    <property type="component" value="Unassembled WGS sequence"/>
</dbReference>
<evidence type="ECO:0000256" key="1">
    <source>
        <dbReference type="ARBA" id="ARBA00006611"/>
    </source>
</evidence>
<dbReference type="Gene3D" id="3.30.450.90">
    <property type="match status" value="1"/>
</dbReference>
<proteinExistence type="inferred from homology"/>
<protein>
    <submittedName>
        <fullName evidence="5">Putative general secretion pathway protein E</fullName>
    </submittedName>
</protein>
<sequence length="487" mass="56750">MKKYFLDFIYFQKDCLQLFFFETVKKELQSLILPVARENQKLLRLEKLFAFYETENSIYYIVKDIEEMQADDEPKEKQIMYYVISQYLYEFYFQYFQIYYKNFSFVNTKEKQLSTQTIHMLLEIAVLTKVSDIHFEIFETNAQIRFRIDGKLKRVIMFSMETHSILISQIKILSKLNIVEKRLPQDGSFSKIIEKYQIDFRVSILPNIYGEKAVIRILDRNNTKFDLESLGFESDQLIAIKRILKSNAGIILNCGPTGSGKTTTLYSFLQYKNKEETNIVTIEDPVEYHLEGITQIACREEIGLNFSVILKSLLRQDPDIIMIGEIRDRETAALAIKAALTGHLVFSTIHAKNSTQCIDRLCDLGISPFLISNSLLMILSQRLFRKNCIYCRNKNEDSVKLSSLLAYNSNKEIKSYSSVGCSHCNYKGYLGRIGVYELFIVDDYNRNWILCRDTKKELKPHMISLDENVLNKIKSGIISLEEVIGEI</sequence>
<evidence type="ECO:0000313" key="6">
    <source>
        <dbReference type="Proteomes" id="UP000070617"/>
    </source>
</evidence>
<evidence type="ECO:0000313" key="5">
    <source>
        <dbReference type="EMBL" id="KXA15230.1"/>
    </source>
</evidence>
<evidence type="ECO:0000256" key="2">
    <source>
        <dbReference type="ARBA" id="ARBA00022741"/>
    </source>
</evidence>
<dbReference type="PATRIC" id="fig|134605.3.peg.751"/>
<keyword evidence="6" id="KW-1185">Reference proteome</keyword>
<dbReference type="GO" id="GO:0016887">
    <property type="term" value="F:ATP hydrolysis activity"/>
    <property type="evidence" value="ECO:0007669"/>
    <property type="project" value="TreeGrafter"/>
</dbReference>
<comment type="caution">
    <text evidence="5">The sequence shown here is derived from an EMBL/GenBank/DDBJ whole genome shotgun (WGS) entry which is preliminary data.</text>
</comment>
<dbReference type="GO" id="GO:0005524">
    <property type="term" value="F:ATP binding"/>
    <property type="evidence" value="ECO:0007669"/>
    <property type="project" value="UniProtKB-KW"/>
</dbReference>
<accession>A0A133NG34</accession>
<organism evidence="5 6">
    <name type="scientific">Fusobacterium equinum</name>
    <dbReference type="NCBI Taxonomy" id="134605"/>
    <lineage>
        <taxon>Bacteria</taxon>
        <taxon>Fusobacteriati</taxon>
        <taxon>Fusobacteriota</taxon>
        <taxon>Fusobacteriia</taxon>
        <taxon>Fusobacteriales</taxon>
        <taxon>Fusobacteriaceae</taxon>
        <taxon>Fusobacterium</taxon>
    </lineage>
</organism>
<dbReference type="AlphaFoldDB" id="A0A133NG34"/>
<evidence type="ECO:0000259" key="4">
    <source>
        <dbReference type="PROSITE" id="PS00662"/>
    </source>
</evidence>
<evidence type="ECO:0000256" key="3">
    <source>
        <dbReference type="ARBA" id="ARBA00022840"/>
    </source>
</evidence>
<dbReference type="PROSITE" id="PS00662">
    <property type="entry name" value="T2SP_E"/>
    <property type="match status" value="1"/>
</dbReference>
<dbReference type="RefSeq" id="WP_245883640.1">
    <property type="nucleotide sequence ID" value="NZ_KQ956525.1"/>
</dbReference>
<dbReference type="Pfam" id="PF00437">
    <property type="entry name" value="T2SSE"/>
    <property type="match status" value="1"/>
</dbReference>